<proteinExistence type="inferred from homology"/>
<sequence>MDNFKGRDVIEIGDFSKDELLFVLKMARKFDPTFTKSDRSNYTIAQGKIAATLFFEPSTRTQQSFSSAAQKIGMGLIGFNDPELTSIYKGESFADTIRIMMAYADVMIIRHPEAGSARKAAEIADIPVINAGDGPNSHPTQTLLDLYTILKVFGKLDNLKIAFVGDPLHYRVFHGQFSALSKFSGNKFYGISPKGLEMPQEFRNEDYEDVVIDMKDLDKTLEKIQPDIVSVGRIPKEYIKGDATKYDFELNLETVKKLPKSSIIMHPLPRVNELDPKIDTDPRAVYFAQARNGLYIREALLALVLGRL</sequence>
<dbReference type="PROSITE" id="PS00097">
    <property type="entry name" value="CARBAMOYLTRANSFERASE"/>
    <property type="match status" value="1"/>
</dbReference>
<dbReference type="InterPro" id="IPR036901">
    <property type="entry name" value="Asp/Orn_carbamoylTrfase_sf"/>
</dbReference>
<reference evidence="12 13" key="1">
    <citation type="journal article" date="2016" name="Nat. Commun.">
        <title>Thousands of microbial genomes shed light on interconnected biogeochemical processes in an aquifer system.</title>
        <authorList>
            <person name="Anantharaman K."/>
            <person name="Brown C.T."/>
            <person name="Hug L.A."/>
            <person name="Sharon I."/>
            <person name="Castelle C.J."/>
            <person name="Probst A.J."/>
            <person name="Thomas B.C."/>
            <person name="Singh A."/>
            <person name="Wilkins M.J."/>
            <person name="Karaoz U."/>
            <person name="Brodie E.L."/>
            <person name="Williams K.H."/>
            <person name="Hubbard S.S."/>
            <person name="Banfield J.F."/>
        </authorList>
    </citation>
    <scope>NUCLEOTIDE SEQUENCE [LARGE SCALE GENOMIC DNA]</scope>
</reference>
<dbReference type="NCBIfam" id="NF002032">
    <property type="entry name" value="PRK00856.1"/>
    <property type="match status" value="1"/>
</dbReference>
<protein>
    <recommendedName>
        <fullName evidence="3 8">Aspartate carbamoyltransferase</fullName>
        <ecNumber evidence="3 8">2.1.3.2</ecNumber>
    </recommendedName>
</protein>
<feature type="domain" description="Aspartate/ornithine carbamoyltransferase Asp/Orn-binding" evidence="10">
    <location>
        <begin position="158"/>
        <end position="303"/>
    </location>
</feature>
<evidence type="ECO:0000256" key="2">
    <source>
        <dbReference type="ARBA" id="ARBA00008896"/>
    </source>
</evidence>
<evidence type="ECO:0000256" key="3">
    <source>
        <dbReference type="ARBA" id="ARBA00013008"/>
    </source>
</evidence>
<evidence type="ECO:0000313" key="12">
    <source>
        <dbReference type="EMBL" id="OGE32531.1"/>
    </source>
</evidence>
<dbReference type="GO" id="GO:0016597">
    <property type="term" value="F:amino acid binding"/>
    <property type="evidence" value="ECO:0007669"/>
    <property type="project" value="InterPro"/>
</dbReference>
<gene>
    <name evidence="12" type="ORF">A3C59_01520</name>
</gene>
<dbReference type="InterPro" id="IPR006130">
    <property type="entry name" value="Asp/Orn_carbamoylTrfase"/>
</dbReference>
<dbReference type="NCBIfam" id="TIGR00670">
    <property type="entry name" value="asp_carb_tr"/>
    <property type="match status" value="1"/>
</dbReference>
<dbReference type="EC" id="2.1.3.2" evidence="3 8"/>
<dbReference type="PANTHER" id="PTHR45753:SF6">
    <property type="entry name" value="ASPARTATE CARBAMOYLTRANSFERASE"/>
    <property type="match status" value="1"/>
</dbReference>
<name>A0A1F5JVM6_9BACT</name>
<evidence type="ECO:0000256" key="6">
    <source>
        <dbReference type="ARBA" id="ARBA00043884"/>
    </source>
</evidence>
<evidence type="ECO:0000256" key="4">
    <source>
        <dbReference type="ARBA" id="ARBA00022679"/>
    </source>
</evidence>
<dbReference type="InterPro" id="IPR006131">
    <property type="entry name" value="Asp_carbamoyltransf_Asp/Orn-bd"/>
</dbReference>
<keyword evidence="5" id="KW-0665">Pyrimidine biosynthesis</keyword>
<dbReference type="PANTHER" id="PTHR45753">
    <property type="entry name" value="ORNITHINE CARBAMOYLTRANSFERASE, MITOCHONDRIAL"/>
    <property type="match status" value="1"/>
</dbReference>
<dbReference type="UniPathway" id="UPA00070">
    <property type="reaction ID" value="UER00116"/>
</dbReference>
<dbReference type="AlphaFoldDB" id="A0A1F5JVM6"/>
<dbReference type="EMBL" id="MFCV01000025">
    <property type="protein sequence ID" value="OGE32531.1"/>
    <property type="molecule type" value="Genomic_DNA"/>
</dbReference>
<evidence type="ECO:0000256" key="1">
    <source>
        <dbReference type="ARBA" id="ARBA00004852"/>
    </source>
</evidence>
<dbReference type="Pfam" id="PF02729">
    <property type="entry name" value="OTCace_N"/>
    <property type="match status" value="1"/>
</dbReference>
<dbReference type="InterPro" id="IPR006132">
    <property type="entry name" value="Asp/Orn_carbamoyltranf_P-bd"/>
</dbReference>
<keyword evidence="4 9" id="KW-0808">Transferase</keyword>
<dbReference type="GO" id="GO:0006520">
    <property type="term" value="P:amino acid metabolic process"/>
    <property type="evidence" value="ECO:0007669"/>
    <property type="project" value="InterPro"/>
</dbReference>
<dbReference type="SUPFAM" id="SSF53671">
    <property type="entry name" value="Aspartate/ornithine carbamoyltransferase"/>
    <property type="match status" value="1"/>
</dbReference>
<dbReference type="STRING" id="1797768.A3C59_01520"/>
<evidence type="ECO:0000256" key="9">
    <source>
        <dbReference type="RuleBase" id="RU003634"/>
    </source>
</evidence>
<dbReference type="Pfam" id="PF00185">
    <property type="entry name" value="OTCace"/>
    <property type="match status" value="1"/>
</dbReference>
<organism evidence="12 13">
    <name type="scientific">Candidatus Daviesbacteria bacterium RIFCSPHIGHO2_02_FULL_36_13</name>
    <dbReference type="NCBI Taxonomy" id="1797768"/>
    <lineage>
        <taxon>Bacteria</taxon>
        <taxon>Candidatus Daviesiibacteriota</taxon>
    </lineage>
</organism>
<evidence type="ECO:0000259" key="10">
    <source>
        <dbReference type="Pfam" id="PF00185"/>
    </source>
</evidence>
<dbReference type="PRINTS" id="PR00101">
    <property type="entry name" value="ATCASE"/>
</dbReference>
<evidence type="ECO:0000256" key="8">
    <source>
        <dbReference type="NCBIfam" id="TIGR00670"/>
    </source>
</evidence>
<comment type="pathway">
    <text evidence="1">Pyrimidine metabolism; UMP biosynthesis via de novo pathway; (S)-dihydroorotate from bicarbonate: step 2/3.</text>
</comment>
<comment type="caution">
    <text evidence="12">The sequence shown here is derived from an EMBL/GenBank/DDBJ whole genome shotgun (WGS) entry which is preliminary data.</text>
</comment>
<comment type="function">
    <text evidence="6">Catalyzes the condensation of carbamoyl phosphate and aspartate to form carbamoyl aspartate and inorganic phosphate, the committed step in the de novo pyrimidine nucleotide biosynthesis pathway.</text>
</comment>
<comment type="catalytic activity">
    <reaction evidence="7">
        <text>carbamoyl phosphate + L-aspartate = N-carbamoyl-L-aspartate + phosphate + H(+)</text>
        <dbReference type="Rhea" id="RHEA:20013"/>
        <dbReference type="ChEBI" id="CHEBI:15378"/>
        <dbReference type="ChEBI" id="CHEBI:29991"/>
        <dbReference type="ChEBI" id="CHEBI:32814"/>
        <dbReference type="ChEBI" id="CHEBI:43474"/>
        <dbReference type="ChEBI" id="CHEBI:58228"/>
        <dbReference type="EC" id="2.1.3.2"/>
    </reaction>
</comment>
<dbReference type="Proteomes" id="UP000176902">
    <property type="component" value="Unassembled WGS sequence"/>
</dbReference>
<dbReference type="GO" id="GO:0044205">
    <property type="term" value="P:'de novo' UMP biosynthetic process"/>
    <property type="evidence" value="ECO:0007669"/>
    <property type="project" value="UniProtKB-UniPathway"/>
</dbReference>
<evidence type="ECO:0000259" key="11">
    <source>
        <dbReference type="Pfam" id="PF02729"/>
    </source>
</evidence>
<evidence type="ECO:0000313" key="13">
    <source>
        <dbReference type="Proteomes" id="UP000176902"/>
    </source>
</evidence>
<evidence type="ECO:0000256" key="5">
    <source>
        <dbReference type="ARBA" id="ARBA00022975"/>
    </source>
</evidence>
<evidence type="ECO:0000256" key="7">
    <source>
        <dbReference type="ARBA" id="ARBA00048859"/>
    </source>
</evidence>
<dbReference type="InterPro" id="IPR002082">
    <property type="entry name" value="Asp_carbamoyltransf"/>
</dbReference>
<comment type="similarity">
    <text evidence="2">Belongs to the aspartate/ornithine carbamoyltransferase superfamily. ATCase family.</text>
</comment>
<dbReference type="GO" id="GO:0004070">
    <property type="term" value="F:aspartate carbamoyltransferase activity"/>
    <property type="evidence" value="ECO:0007669"/>
    <property type="project" value="UniProtKB-UniRule"/>
</dbReference>
<dbReference type="GO" id="GO:0006207">
    <property type="term" value="P:'de novo' pyrimidine nucleobase biosynthetic process"/>
    <property type="evidence" value="ECO:0007669"/>
    <property type="project" value="InterPro"/>
</dbReference>
<feature type="domain" description="Aspartate/ornithine carbamoyltransferase carbamoyl-P binding" evidence="11">
    <location>
        <begin position="7"/>
        <end position="150"/>
    </location>
</feature>
<accession>A0A1F5JVM6</accession>
<dbReference type="Gene3D" id="3.40.50.1370">
    <property type="entry name" value="Aspartate/ornithine carbamoyltransferase"/>
    <property type="match status" value="2"/>
</dbReference>
<dbReference type="PRINTS" id="PR00100">
    <property type="entry name" value="AOTCASE"/>
</dbReference>